<dbReference type="InterPro" id="IPR012327">
    <property type="entry name" value="MeTrfase_D12"/>
</dbReference>
<dbReference type="GO" id="GO:0009007">
    <property type="term" value="F:site-specific DNA-methyltransferase (adenine-specific) activity"/>
    <property type="evidence" value="ECO:0007669"/>
    <property type="project" value="UniProtKB-EC"/>
</dbReference>
<comment type="caution">
    <text evidence="6">The sequence shown here is derived from an EMBL/GenBank/DDBJ whole genome shotgun (WGS) entry which is preliminary data.</text>
</comment>
<evidence type="ECO:0000256" key="2">
    <source>
        <dbReference type="ARBA" id="ARBA00022603"/>
    </source>
</evidence>
<keyword evidence="2 6" id="KW-0489">Methyltransferase</keyword>
<name>A0A844ZCE8_9SPHN</name>
<evidence type="ECO:0000256" key="3">
    <source>
        <dbReference type="ARBA" id="ARBA00022679"/>
    </source>
</evidence>
<keyword evidence="3" id="KW-0808">Transferase</keyword>
<keyword evidence="7" id="KW-1185">Reference proteome</keyword>
<dbReference type="OrthoDB" id="9805629at2"/>
<dbReference type="Proteomes" id="UP000433104">
    <property type="component" value="Unassembled WGS sequence"/>
</dbReference>
<dbReference type="GO" id="GO:0006298">
    <property type="term" value="P:mismatch repair"/>
    <property type="evidence" value="ECO:0007669"/>
    <property type="project" value="TreeGrafter"/>
</dbReference>
<sequence length="237" mass="27080">MAPKNQPRPYPGGKGKAYPHVINLMPPHSTYIETHLGAGAVMRNKRPAARNIGIEIDPMVIDRWTKCEDHGFELIQGDAAEILPALDITQDTLVYCDPPYVPDTRRRARVYRHDYDAADHERLLAVLSAIPARIILSGYPSDLYDRLLEGWTVTELTVQTHVGPVKEYLWTNYKPGPVLHDYSFVGIDFREREAVRRRLRTVCTKLGRAQEVERRAAFDRLASSHPQEFLQAAERIR</sequence>
<dbReference type="GO" id="GO:0043565">
    <property type="term" value="F:sequence-specific DNA binding"/>
    <property type="evidence" value="ECO:0007669"/>
    <property type="project" value="TreeGrafter"/>
</dbReference>
<comment type="catalytic activity">
    <reaction evidence="5">
        <text>a 2'-deoxyadenosine in DNA + S-adenosyl-L-methionine = an N(6)-methyl-2'-deoxyadenosine in DNA + S-adenosyl-L-homocysteine + H(+)</text>
        <dbReference type="Rhea" id="RHEA:15197"/>
        <dbReference type="Rhea" id="RHEA-COMP:12418"/>
        <dbReference type="Rhea" id="RHEA-COMP:12419"/>
        <dbReference type="ChEBI" id="CHEBI:15378"/>
        <dbReference type="ChEBI" id="CHEBI:57856"/>
        <dbReference type="ChEBI" id="CHEBI:59789"/>
        <dbReference type="ChEBI" id="CHEBI:90615"/>
        <dbReference type="ChEBI" id="CHEBI:90616"/>
        <dbReference type="EC" id="2.1.1.72"/>
    </reaction>
</comment>
<accession>A0A844ZCE8</accession>
<dbReference type="EMBL" id="WTYW01000001">
    <property type="protein sequence ID" value="MXO84952.1"/>
    <property type="molecule type" value="Genomic_DNA"/>
</dbReference>
<gene>
    <name evidence="6" type="ORF">GRI38_02765</name>
</gene>
<evidence type="ECO:0000313" key="6">
    <source>
        <dbReference type="EMBL" id="MXO84952.1"/>
    </source>
</evidence>
<dbReference type="GO" id="GO:0032259">
    <property type="term" value="P:methylation"/>
    <property type="evidence" value="ECO:0007669"/>
    <property type="project" value="UniProtKB-KW"/>
</dbReference>
<evidence type="ECO:0000256" key="1">
    <source>
        <dbReference type="ARBA" id="ARBA00011900"/>
    </source>
</evidence>
<dbReference type="SUPFAM" id="SSF53335">
    <property type="entry name" value="S-adenosyl-L-methionine-dependent methyltransferases"/>
    <property type="match status" value="1"/>
</dbReference>
<evidence type="ECO:0000256" key="4">
    <source>
        <dbReference type="ARBA" id="ARBA00022691"/>
    </source>
</evidence>
<dbReference type="InterPro" id="IPR029063">
    <property type="entry name" value="SAM-dependent_MTases_sf"/>
</dbReference>
<dbReference type="EC" id="2.1.1.72" evidence="1"/>
<dbReference type="PROSITE" id="PS00092">
    <property type="entry name" value="N6_MTASE"/>
    <property type="match status" value="1"/>
</dbReference>
<proteinExistence type="predicted"/>
<dbReference type="PANTHER" id="PTHR30481">
    <property type="entry name" value="DNA ADENINE METHYLASE"/>
    <property type="match status" value="1"/>
</dbReference>
<dbReference type="CDD" id="cd02440">
    <property type="entry name" value="AdoMet_MTases"/>
    <property type="match status" value="1"/>
</dbReference>
<dbReference type="PANTHER" id="PTHR30481:SF4">
    <property type="entry name" value="SITE-SPECIFIC DNA-METHYLTRANSFERASE (ADENINE-SPECIFIC)"/>
    <property type="match status" value="1"/>
</dbReference>
<organism evidence="6 7">
    <name type="scientific">Parapontixanthobacter aurantiacus</name>
    <dbReference type="NCBI Taxonomy" id="1463599"/>
    <lineage>
        <taxon>Bacteria</taxon>
        <taxon>Pseudomonadati</taxon>
        <taxon>Pseudomonadota</taxon>
        <taxon>Alphaproteobacteria</taxon>
        <taxon>Sphingomonadales</taxon>
        <taxon>Erythrobacteraceae</taxon>
        <taxon>Parapontixanthobacter</taxon>
    </lineage>
</organism>
<dbReference type="RefSeq" id="WP_160681448.1">
    <property type="nucleotide sequence ID" value="NZ_WTYW01000001.1"/>
</dbReference>
<evidence type="ECO:0000313" key="7">
    <source>
        <dbReference type="Proteomes" id="UP000433104"/>
    </source>
</evidence>
<dbReference type="InterPro" id="IPR002052">
    <property type="entry name" value="DNA_methylase_N6_adenine_CS"/>
</dbReference>
<keyword evidence="4" id="KW-0949">S-adenosyl-L-methionine</keyword>
<dbReference type="GO" id="GO:1904047">
    <property type="term" value="F:S-adenosyl-L-methionine binding"/>
    <property type="evidence" value="ECO:0007669"/>
    <property type="project" value="TreeGrafter"/>
</dbReference>
<dbReference type="Gene3D" id="3.40.50.150">
    <property type="entry name" value="Vaccinia Virus protein VP39"/>
    <property type="match status" value="1"/>
</dbReference>
<dbReference type="GO" id="GO:0009307">
    <property type="term" value="P:DNA restriction-modification system"/>
    <property type="evidence" value="ECO:0007669"/>
    <property type="project" value="InterPro"/>
</dbReference>
<protein>
    <recommendedName>
        <fullName evidence="1">site-specific DNA-methyltransferase (adenine-specific)</fullName>
        <ecNumber evidence="1">2.1.1.72</ecNumber>
    </recommendedName>
</protein>
<evidence type="ECO:0000256" key="5">
    <source>
        <dbReference type="ARBA" id="ARBA00047942"/>
    </source>
</evidence>
<reference evidence="6 7" key="1">
    <citation type="submission" date="2019-12" db="EMBL/GenBank/DDBJ databases">
        <title>Genomic-based taxomic classification of the family Erythrobacteraceae.</title>
        <authorList>
            <person name="Xu L."/>
        </authorList>
    </citation>
    <scope>NUCLEOTIDE SEQUENCE [LARGE SCALE GENOMIC DNA]</scope>
    <source>
        <strain evidence="6 7">MCCC 1A09962</strain>
    </source>
</reference>
<dbReference type="AlphaFoldDB" id="A0A844ZCE8"/>